<dbReference type="Pfam" id="PF12229">
    <property type="entry name" value="PG_binding_4"/>
    <property type="match status" value="1"/>
</dbReference>
<dbReference type="PANTHER" id="PTHR30582:SF33">
    <property type="entry name" value="EXPORTED PROTEIN"/>
    <property type="match status" value="1"/>
</dbReference>
<evidence type="ECO:0000256" key="5">
    <source>
        <dbReference type="ARBA" id="ARBA00023316"/>
    </source>
</evidence>
<accession>A0A0R1ZQG5</accession>
<keyword evidence="4 6" id="KW-0573">Peptidoglycan synthesis</keyword>
<dbReference type="UniPathway" id="UPA00219"/>
<evidence type="ECO:0000259" key="8">
    <source>
        <dbReference type="PROSITE" id="PS52029"/>
    </source>
</evidence>
<evidence type="ECO:0000256" key="4">
    <source>
        <dbReference type="ARBA" id="ARBA00022984"/>
    </source>
</evidence>
<reference evidence="9 10" key="1">
    <citation type="journal article" date="2015" name="Genome Announc.">
        <title>Expanding the biotechnology potential of lactobacilli through comparative genomics of 213 strains and associated genera.</title>
        <authorList>
            <person name="Sun Z."/>
            <person name="Harris H.M."/>
            <person name="McCann A."/>
            <person name="Guo C."/>
            <person name="Argimon S."/>
            <person name="Zhang W."/>
            <person name="Yang X."/>
            <person name="Jeffery I.B."/>
            <person name="Cooney J.C."/>
            <person name="Kagawa T.F."/>
            <person name="Liu W."/>
            <person name="Song Y."/>
            <person name="Salvetti E."/>
            <person name="Wrobel A."/>
            <person name="Rasinkangas P."/>
            <person name="Parkhill J."/>
            <person name="Rea M.C."/>
            <person name="O'Sullivan O."/>
            <person name="Ritari J."/>
            <person name="Douillard F.P."/>
            <person name="Paul Ross R."/>
            <person name="Yang R."/>
            <person name="Briner A.E."/>
            <person name="Felis G.E."/>
            <person name="de Vos W.M."/>
            <person name="Barrangou R."/>
            <person name="Klaenhammer T.R."/>
            <person name="Caufield P.W."/>
            <person name="Cui Y."/>
            <person name="Zhang H."/>
            <person name="O'Toole P.W."/>
        </authorList>
    </citation>
    <scope>NUCLEOTIDE SEQUENCE [LARGE SCALE GENOMIC DNA]</scope>
    <source>
        <strain evidence="9 10">DSM 20653</strain>
    </source>
</reference>
<dbReference type="AlphaFoldDB" id="A0A0R1ZQG5"/>
<feature type="domain" description="L,D-TPase catalytic" evidence="8">
    <location>
        <begin position="343"/>
        <end position="468"/>
    </location>
</feature>
<keyword evidence="7" id="KW-0812">Transmembrane</keyword>
<dbReference type="PATRIC" id="fig|1423820.4.peg.109"/>
<sequence length="468" mass="51155">MEGLIGIKAKKKGAIIADVVIAVIVIAFGGMAAYQANHFNKEVAINGVNVGGLTASQAMSKLENGKLDNTVKVGNQVIYQGKQTASGVTAQDEPEVKAILKKQFTLVPTSKTKNYNVSSNQNNQYRTTDLRNAVEQKLTAMNADRTPARDACAVLKNGTVSVEKAKDGKQYNVKAMMKEYDNQVNDDHIDLKAIIAKPVTESSQQVQTEKAKLQDLANATVDYKVENQDYNLPAKQMITSAKYVNGKYQINSKALADKIDQINKSQSTLGKKFNFKTSNGNTIQVQGKTYGWAIDTKSAVASILKAYENGTKTVDAKNNIYGIGYNENGTGYGVTSNDGIGDTYAELSIADQHAWFYRDGKLVDQVDVVTGNVQSHNDTPKGVYYIMYKQSPSTLKGVGYNGKAYSCKVQYWAQFTNDGCGFHDASWRTNWSKDAYLTQGSDGCANIRPDQASQVYNSLSVNEPVIVY</sequence>
<keyword evidence="3 6" id="KW-0133">Cell shape</keyword>
<gene>
    <name evidence="9" type="ORF">FC64_GL000106</name>
</gene>
<dbReference type="GO" id="GO:0016740">
    <property type="term" value="F:transferase activity"/>
    <property type="evidence" value="ECO:0007669"/>
    <property type="project" value="UniProtKB-KW"/>
</dbReference>
<keyword evidence="7" id="KW-0472">Membrane</keyword>
<dbReference type="GO" id="GO:0018104">
    <property type="term" value="P:peptidoglycan-protein cross-linking"/>
    <property type="evidence" value="ECO:0007669"/>
    <property type="project" value="TreeGrafter"/>
</dbReference>
<evidence type="ECO:0000256" key="2">
    <source>
        <dbReference type="ARBA" id="ARBA00022679"/>
    </source>
</evidence>
<dbReference type="GO" id="GO:0008360">
    <property type="term" value="P:regulation of cell shape"/>
    <property type="evidence" value="ECO:0007669"/>
    <property type="project" value="UniProtKB-UniRule"/>
</dbReference>
<feature type="active site" description="Proton donor/acceptor" evidence="6">
    <location>
        <position position="423"/>
    </location>
</feature>
<keyword evidence="7" id="KW-1133">Transmembrane helix</keyword>
<dbReference type="SUPFAM" id="SSF141523">
    <property type="entry name" value="L,D-transpeptidase catalytic domain-like"/>
    <property type="match status" value="1"/>
</dbReference>
<dbReference type="Gene3D" id="2.40.440.10">
    <property type="entry name" value="L,D-transpeptidase catalytic domain-like"/>
    <property type="match status" value="1"/>
</dbReference>
<dbReference type="InterPro" id="IPR050979">
    <property type="entry name" value="LD-transpeptidase"/>
</dbReference>
<evidence type="ECO:0000313" key="10">
    <source>
        <dbReference type="Proteomes" id="UP000051291"/>
    </source>
</evidence>
<keyword evidence="2" id="KW-0808">Transferase</keyword>
<evidence type="ECO:0000256" key="7">
    <source>
        <dbReference type="SAM" id="Phobius"/>
    </source>
</evidence>
<dbReference type="Pfam" id="PF03734">
    <property type="entry name" value="YkuD"/>
    <property type="match status" value="1"/>
</dbReference>
<name>A0A0R1ZQG5_9LACO</name>
<dbReference type="InterPro" id="IPR038063">
    <property type="entry name" value="Transpep_catalytic_dom"/>
</dbReference>
<feature type="transmembrane region" description="Helical" evidence="7">
    <location>
        <begin position="12"/>
        <end position="34"/>
    </location>
</feature>
<dbReference type="InterPro" id="IPR038054">
    <property type="entry name" value="LD_TPept-like_central_sf"/>
</dbReference>
<dbReference type="Gene3D" id="3.10.20.800">
    <property type="match status" value="1"/>
</dbReference>
<dbReference type="GO" id="GO:0071972">
    <property type="term" value="F:peptidoglycan L,D-transpeptidase activity"/>
    <property type="evidence" value="ECO:0007669"/>
    <property type="project" value="TreeGrafter"/>
</dbReference>
<dbReference type="PANTHER" id="PTHR30582">
    <property type="entry name" value="L,D-TRANSPEPTIDASE"/>
    <property type="match status" value="1"/>
</dbReference>
<proteinExistence type="predicted"/>
<dbReference type="EMBL" id="AYYZ01000011">
    <property type="protein sequence ID" value="KRM52963.1"/>
    <property type="molecule type" value="Genomic_DNA"/>
</dbReference>
<feature type="active site" description="Nucleophile" evidence="6">
    <location>
        <position position="444"/>
    </location>
</feature>
<evidence type="ECO:0000256" key="1">
    <source>
        <dbReference type="ARBA" id="ARBA00004752"/>
    </source>
</evidence>
<evidence type="ECO:0000313" key="9">
    <source>
        <dbReference type="EMBL" id="KRM52963.1"/>
    </source>
</evidence>
<dbReference type="PROSITE" id="PS52029">
    <property type="entry name" value="LD_TPASE"/>
    <property type="match status" value="1"/>
</dbReference>
<dbReference type="CDD" id="cd16913">
    <property type="entry name" value="YkuD_like"/>
    <property type="match status" value="1"/>
</dbReference>
<evidence type="ECO:0000256" key="3">
    <source>
        <dbReference type="ARBA" id="ARBA00022960"/>
    </source>
</evidence>
<keyword evidence="10" id="KW-1185">Reference proteome</keyword>
<evidence type="ECO:0000256" key="6">
    <source>
        <dbReference type="PROSITE-ProRule" id="PRU01373"/>
    </source>
</evidence>
<dbReference type="STRING" id="1423820.FC64_GL000106"/>
<comment type="caution">
    <text evidence="9">The sequence shown here is derived from an EMBL/GenBank/DDBJ whole genome shotgun (WGS) entry which is preliminary data.</text>
</comment>
<protein>
    <submittedName>
        <fullName evidence="9">Secreted protein</fullName>
    </submittedName>
</protein>
<organism evidence="9 10">
    <name type="scientific">Ligilactobacillus araffinosus DSM 20653</name>
    <dbReference type="NCBI Taxonomy" id="1423820"/>
    <lineage>
        <taxon>Bacteria</taxon>
        <taxon>Bacillati</taxon>
        <taxon>Bacillota</taxon>
        <taxon>Bacilli</taxon>
        <taxon>Lactobacillales</taxon>
        <taxon>Lactobacillaceae</taxon>
        <taxon>Ligilactobacillus</taxon>
    </lineage>
</organism>
<comment type="pathway">
    <text evidence="1 6">Cell wall biogenesis; peptidoglycan biosynthesis.</text>
</comment>
<dbReference type="GO" id="GO:0071555">
    <property type="term" value="P:cell wall organization"/>
    <property type="evidence" value="ECO:0007669"/>
    <property type="project" value="UniProtKB-UniRule"/>
</dbReference>
<dbReference type="Proteomes" id="UP000051291">
    <property type="component" value="Unassembled WGS sequence"/>
</dbReference>
<dbReference type="SUPFAM" id="SSF143985">
    <property type="entry name" value="L,D-transpeptidase pre-catalytic domain-like"/>
    <property type="match status" value="1"/>
</dbReference>
<keyword evidence="5 6" id="KW-0961">Cell wall biogenesis/degradation</keyword>
<dbReference type="InterPro" id="IPR022029">
    <property type="entry name" value="YoaR-like_PG-bd"/>
</dbReference>
<dbReference type="GO" id="GO:0005576">
    <property type="term" value="C:extracellular region"/>
    <property type="evidence" value="ECO:0007669"/>
    <property type="project" value="TreeGrafter"/>
</dbReference>
<dbReference type="InterPro" id="IPR005490">
    <property type="entry name" value="LD_TPept_cat_dom"/>
</dbReference>